<evidence type="ECO:0000256" key="2">
    <source>
        <dbReference type="SAM" id="Phobius"/>
    </source>
</evidence>
<keyword evidence="2" id="KW-1133">Transmembrane helix</keyword>
<keyword evidence="2" id="KW-0472">Membrane</keyword>
<feature type="compositionally biased region" description="Basic and acidic residues" evidence="1">
    <location>
        <begin position="309"/>
        <end position="320"/>
    </location>
</feature>
<accession>A0A1Y2GQI1</accession>
<dbReference type="EMBL" id="MCFF01000014">
    <property type="protein sequence ID" value="ORZ19157.1"/>
    <property type="molecule type" value="Genomic_DNA"/>
</dbReference>
<sequence length="370" mass="40232">MCVILTLSSSLALSLSLSLHLSFISLLLLVDSFFFFCFSLPFSASHFPFLLLTSNFFYFSVPPLFSLVATKLSGTDFISSNIQMDRMGPFSAGFTSHTSSDKREAALEIATNIYKTVTNTDSENNDASPKTTSTPLSSSSSTSSSSSSPSMSPGTPPESPAGDQPISPQLYSPDDGMMHVSPPQNKLSPPSLVHSSSLSAKRQSMFLPDHITISQDGPVIQSPSLQLSGSSDDQEDMKEVQIETTNPSHLFWVPFHLHPEIAPNEYNKWLSKHGVNSQNADGVMSPRKKSVTRRKSVLSAQYNPEDDHEDHPRKPAKIIEEKDSSDFLSGVFSAPLEQMGTPPLKTKASLRRSVSLSVSSPTSMGAFFGR</sequence>
<feature type="region of interest" description="Disordered" evidence="1">
    <location>
        <begin position="277"/>
        <end position="320"/>
    </location>
</feature>
<dbReference type="InParanoid" id="A0A1Y2GQI1"/>
<feature type="region of interest" description="Disordered" evidence="1">
    <location>
        <begin position="118"/>
        <end position="198"/>
    </location>
</feature>
<dbReference type="STRING" id="64571.A0A1Y2GQI1"/>
<evidence type="ECO:0000256" key="1">
    <source>
        <dbReference type="SAM" id="MobiDB-lite"/>
    </source>
</evidence>
<keyword evidence="2" id="KW-0812">Transmembrane</keyword>
<feature type="transmembrane region" description="Helical" evidence="2">
    <location>
        <begin position="49"/>
        <end position="69"/>
    </location>
</feature>
<feature type="compositionally biased region" description="Low complexity" evidence="1">
    <location>
        <begin position="187"/>
        <end position="198"/>
    </location>
</feature>
<feature type="compositionally biased region" description="Low complexity" evidence="1">
    <location>
        <begin position="128"/>
        <end position="153"/>
    </location>
</feature>
<name>A0A1Y2GQI1_9FUNG</name>
<comment type="caution">
    <text evidence="3">The sequence shown here is derived from an EMBL/GenBank/DDBJ whole genome shotgun (WGS) entry which is preliminary data.</text>
</comment>
<proteinExistence type="predicted"/>
<dbReference type="AlphaFoldDB" id="A0A1Y2GQI1"/>
<dbReference type="RefSeq" id="XP_021882325.1">
    <property type="nucleotide sequence ID" value="XM_022028974.1"/>
</dbReference>
<dbReference type="GeneID" id="33570817"/>
<reference evidence="3 4" key="1">
    <citation type="submission" date="2016-07" db="EMBL/GenBank/DDBJ databases">
        <title>Pervasive Adenine N6-methylation of Active Genes in Fungi.</title>
        <authorList>
            <consortium name="DOE Joint Genome Institute"/>
            <person name="Mondo S.J."/>
            <person name="Dannebaum R.O."/>
            <person name="Kuo R.C."/>
            <person name="Labutti K."/>
            <person name="Haridas S."/>
            <person name="Kuo A."/>
            <person name="Salamov A."/>
            <person name="Ahrendt S.R."/>
            <person name="Lipzen A."/>
            <person name="Sullivan W."/>
            <person name="Andreopoulos W.B."/>
            <person name="Clum A."/>
            <person name="Lindquist E."/>
            <person name="Daum C."/>
            <person name="Ramamoorthy G.K."/>
            <person name="Gryganskyi A."/>
            <person name="Culley D."/>
            <person name="Magnuson J.K."/>
            <person name="James T.Y."/>
            <person name="O'Malley M.A."/>
            <person name="Stajich J.E."/>
            <person name="Spatafora J.W."/>
            <person name="Visel A."/>
            <person name="Grigoriev I.V."/>
        </authorList>
    </citation>
    <scope>NUCLEOTIDE SEQUENCE [LARGE SCALE GENOMIC DNA]</scope>
    <source>
        <strain evidence="3 4">NRRL 3116</strain>
    </source>
</reference>
<gene>
    <name evidence="3" type="ORF">BCR41DRAFT_39856</name>
</gene>
<dbReference type="Proteomes" id="UP000193648">
    <property type="component" value="Unassembled WGS sequence"/>
</dbReference>
<keyword evidence="4" id="KW-1185">Reference proteome</keyword>
<feature type="compositionally biased region" description="Polar residues" evidence="1">
    <location>
        <begin position="118"/>
        <end position="127"/>
    </location>
</feature>
<organism evidence="3 4">
    <name type="scientific">Lobosporangium transversale</name>
    <dbReference type="NCBI Taxonomy" id="64571"/>
    <lineage>
        <taxon>Eukaryota</taxon>
        <taxon>Fungi</taxon>
        <taxon>Fungi incertae sedis</taxon>
        <taxon>Mucoromycota</taxon>
        <taxon>Mortierellomycotina</taxon>
        <taxon>Mortierellomycetes</taxon>
        <taxon>Mortierellales</taxon>
        <taxon>Mortierellaceae</taxon>
        <taxon>Lobosporangium</taxon>
    </lineage>
</organism>
<evidence type="ECO:0000313" key="4">
    <source>
        <dbReference type="Proteomes" id="UP000193648"/>
    </source>
</evidence>
<evidence type="ECO:0000313" key="3">
    <source>
        <dbReference type="EMBL" id="ORZ19157.1"/>
    </source>
</evidence>
<dbReference type="OrthoDB" id="5589766at2759"/>
<protein>
    <submittedName>
        <fullName evidence="3">Uncharacterized protein</fullName>
    </submittedName>
</protein>
<feature type="transmembrane region" description="Helical" evidence="2">
    <location>
        <begin position="24"/>
        <end position="42"/>
    </location>
</feature>
<feature type="compositionally biased region" description="Basic residues" evidence="1">
    <location>
        <begin position="286"/>
        <end position="296"/>
    </location>
</feature>